<proteinExistence type="predicted"/>
<keyword evidence="1" id="KW-1133">Transmembrane helix</keyword>
<keyword evidence="3" id="KW-1185">Reference proteome</keyword>
<sequence length="66" mass="6825">MTYGSGTVLMPIFRRTMIGICGIISMYVTIELAGKPLYAQVTTRLANMGKETAASAAGGGHGHGGH</sequence>
<name>U6KTW7_EIMTE</name>
<gene>
    <name evidence="2" type="ORF">ETH_00022585</name>
</gene>
<dbReference type="Proteomes" id="UP000030747">
    <property type="component" value="Unassembled WGS sequence"/>
</dbReference>
<reference evidence="2" key="1">
    <citation type="submission" date="2013-10" db="EMBL/GenBank/DDBJ databases">
        <title>Genomic analysis of the causative agents of coccidiosis in chickens.</title>
        <authorList>
            <person name="Reid A.J."/>
            <person name="Blake D."/>
            <person name="Billington K."/>
            <person name="Browne H."/>
            <person name="Dunn M."/>
            <person name="Hung S."/>
            <person name="Kawahara F."/>
            <person name="Miranda-Saavedra D."/>
            <person name="Mourier T."/>
            <person name="Nagra H."/>
            <person name="Otto T.D."/>
            <person name="Rawlings N."/>
            <person name="Sanchez A."/>
            <person name="Sanders M."/>
            <person name="Subramaniam C."/>
            <person name="Tay Y."/>
            <person name="Dear P."/>
            <person name="Doerig C."/>
            <person name="Gruber A."/>
            <person name="Parkinson J."/>
            <person name="Shirley M."/>
            <person name="Wan K.L."/>
            <person name="Berriman M."/>
            <person name="Tomley F."/>
            <person name="Pain A."/>
        </authorList>
    </citation>
    <scope>NUCLEOTIDE SEQUENCE [LARGE SCALE GENOMIC DNA]</scope>
    <source>
        <strain evidence="2">Houghton</strain>
    </source>
</reference>
<evidence type="ECO:0000313" key="2">
    <source>
        <dbReference type="EMBL" id="CDJ41567.1"/>
    </source>
</evidence>
<dbReference type="AlphaFoldDB" id="U6KTW7"/>
<protein>
    <submittedName>
        <fullName evidence="2">Uncharacterized protein</fullName>
    </submittedName>
</protein>
<feature type="transmembrane region" description="Helical" evidence="1">
    <location>
        <begin position="12"/>
        <end position="30"/>
    </location>
</feature>
<dbReference type="VEuPathDB" id="ToxoDB:ETH2_0936100"/>
<reference evidence="2" key="2">
    <citation type="submission" date="2013-10" db="EMBL/GenBank/DDBJ databases">
        <authorList>
            <person name="Aslett M."/>
        </authorList>
    </citation>
    <scope>NUCLEOTIDE SEQUENCE [LARGE SCALE GENOMIC DNA]</scope>
    <source>
        <strain evidence="2">Houghton</strain>
    </source>
</reference>
<organism evidence="2 3">
    <name type="scientific">Eimeria tenella</name>
    <name type="common">Coccidian parasite</name>
    <dbReference type="NCBI Taxonomy" id="5802"/>
    <lineage>
        <taxon>Eukaryota</taxon>
        <taxon>Sar</taxon>
        <taxon>Alveolata</taxon>
        <taxon>Apicomplexa</taxon>
        <taxon>Conoidasida</taxon>
        <taxon>Coccidia</taxon>
        <taxon>Eucoccidiorida</taxon>
        <taxon>Eimeriorina</taxon>
        <taxon>Eimeriidae</taxon>
        <taxon>Eimeria</taxon>
    </lineage>
</organism>
<dbReference type="VEuPathDB" id="ToxoDB:ETH_00022585"/>
<dbReference type="RefSeq" id="XP_013232317.1">
    <property type="nucleotide sequence ID" value="XM_013376863.1"/>
</dbReference>
<keyword evidence="1" id="KW-0472">Membrane</keyword>
<dbReference type="OrthoDB" id="382784at2759"/>
<dbReference type="GeneID" id="25253629"/>
<evidence type="ECO:0000313" key="3">
    <source>
        <dbReference type="Proteomes" id="UP000030747"/>
    </source>
</evidence>
<accession>U6KTW7</accession>
<evidence type="ECO:0000256" key="1">
    <source>
        <dbReference type="SAM" id="Phobius"/>
    </source>
</evidence>
<dbReference type="EMBL" id="HG675638">
    <property type="protein sequence ID" value="CDJ41567.1"/>
    <property type="molecule type" value="Genomic_DNA"/>
</dbReference>
<keyword evidence="1" id="KW-0812">Transmembrane</keyword>